<organism evidence="1 2">
    <name type="scientific">Mucuna pruriens</name>
    <name type="common">Velvet bean</name>
    <name type="synonym">Dolichos pruriens</name>
    <dbReference type="NCBI Taxonomy" id="157652"/>
    <lineage>
        <taxon>Eukaryota</taxon>
        <taxon>Viridiplantae</taxon>
        <taxon>Streptophyta</taxon>
        <taxon>Embryophyta</taxon>
        <taxon>Tracheophyta</taxon>
        <taxon>Spermatophyta</taxon>
        <taxon>Magnoliopsida</taxon>
        <taxon>eudicotyledons</taxon>
        <taxon>Gunneridae</taxon>
        <taxon>Pentapetalae</taxon>
        <taxon>rosids</taxon>
        <taxon>fabids</taxon>
        <taxon>Fabales</taxon>
        <taxon>Fabaceae</taxon>
        <taxon>Papilionoideae</taxon>
        <taxon>50 kb inversion clade</taxon>
        <taxon>NPAAA clade</taxon>
        <taxon>indigoferoid/millettioid clade</taxon>
        <taxon>Phaseoleae</taxon>
        <taxon>Mucuna</taxon>
    </lineage>
</organism>
<comment type="caution">
    <text evidence="1">The sequence shown here is derived from an EMBL/GenBank/DDBJ whole genome shotgun (WGS) entry which is preliminary data.</text>
</comment>
<dbReference type="Proteomes" id="UP000257109">
    <property type="component" value="Unassembled WGS sequence"/>
</dbReference>
<evidence type="ECO:0000313" key="1">
    <source>
        <dbReference type="EMBL" id="RDX74288.1"/>
    </source>
</evidence>
<sequence>MDRNLEFQNHKFLLSLTLTKSLAQILLQIVY</sequence>
<accession>A0A371F7M2</accession>
<keyword evidence="2" id="KW-1185">Reference proteome</keyword>
<dbReference type="EMBL" id="QJKJ01010228">
    <property type="protein sequence ID" value="RDX74288.1"/>
    <property type="molecule type" value="Genomic_DNA"/>
</dbReference>
<gene>
    <name evidence="1" type="ORF">CR513_45986</name>
</gene>
<name>A0A371F7M2_MUCPR</name>
<proteinExistence type="predicted"/>
<dbReference type="AlphaFoldDB" id="A0A371F7M2"/>
<evidence type="ECO:0000313" key="2">
    <source>
        <dbReference type="Proteomes" id="UP000257109"/>
    </source>
</evidence>
<protein>
    <submittedName>
        <fullName evidence="1">Uncharacterized protein</fullName>
    </submittedName>
</protein>
<reference evidence="1" key="1">
    <citation type="submission" date="2018-05" db="EMBL/GenBank/DDBJ databases">
        <title>Draft genome of Mucuna pruriens seed.</title>
        <authorList>
            <person name="Nnadi N.E."/>
            <person name="Vos R."/>
            <person name="Hasami M.H."/>
            <person name="Devisetty U.K."/>
            <person name="Aguiy J.C."/>
        </authorList>
    </citation>
    <scope>NUCLEOTIDE SEQUENCE [LARGE SCALE GENOMIC DNA]</scope>
    <source>
        <strain evidence="1">JCA_2017</strain>
    </source>
</reference>